<protein>
    <submittedName>
        <fullName evidence="1">Protein of unassigned function</fullName>
    </submittedName>
</protein>
<proteinExistence type="predicted"/>
<gene>
    <name evidence="1" type="ORF">MOC_3620</name>
</gene>
<reference evidence="1 2" key="1">
    <citation type="journal article" date="2014" name="PLoS ONE">
        <title>Genome Information of Methylobacterium oryzae, a Plant-Probiotic Methylotroph in the Phyllosphere.</title>
        <authorList>
            <person name="Kwak M.J."/>
            <person name="Jeong H."/>
            <person name="Madhaiyan M."/>
            <person name="Lee Y."/>
            <person name="Sa T.M."/>
            <person name="Oh T.K."/>
            <person name="Kim J.F."/>
        </authorList>
    </citation>
    <scope>NUCLEOTIDE SEQUENCE [LARGE SCALE GENOMIC DNA]</scope>
    <source>
        <strain evidence="1 2">CBMB20</strain>
    </source>
</reference>
<keyword evidence="2" id="KW-1185">Reference proteome</keyword>
<dbReference type="AlphaFoldDB" id="A0A089NXZ7"/>
<organism evidence="1 2">
    <name type="scientific">Methylobacterium oryzae CBMB20</name>
    <dbReference type="NCBI Taxonomy" id="693986"/>
    <lineage>
        <taxon>Bacteria</taxon>
        <taxon>Pseudomonadati</taxon>
        <taxon>Pseudomonadota</taxon>
        <taxon>Alphaproteobacteria</taxon>
        <taxon>Hyphomicrobiales</taxon>
        <taxon>Methylobacteriaceae</taxon>
        <taxon>Methylobacterium</taxon>
    </lineage>
</organism>
<accession>A0A089NXZ7</accession>
<evidence type="ECO:0000313" key="2">
    <source>
        <dbReference type="Proteomes" id="UP000029492"/>
    </source>
</evidence>
<dbReference type="Proteomes" id="UP000029492">
    <property type="component" value="Chromosome"/>
</dbReference>
<name>A0A089NXZ7_9HYPH</name>
<sequence length="56" mass="6258">MESHGQLRQRLAGRRPLAQGAEVRMIELCVARHRHVTVRILPGNHDENSAVAVAYS</sequence>
<dbReference type="HOGENOM" id="CLU_3009145_0_0_5"/>
<dbReference type="EMBL" id="CP003811">
    <property type="protein sequence ID" value="AIQ91375.1"/>
    <property type="molecule type" value="Genomic_DNA"/>
</dbReference>
<dbReference type="KEGG" id="mor:MOC_3620"/>
<evidence type="ECO:0000313" key="1">
    <source>
        <dbReference type="EMBL" id="AIQ91375.1"/>
    </source>
</evidence>